<name>A0A917BDR7_9MICO</name>
<evidence type="ECO:0000313" key="2">
    <source>
        <dbReference type="EMBL" id="GGF38016.1"/>
    </source>
</evidence>
<sequence length="121" mass="13464">MPHLAKFVYLTLRPERKDDFMALIEANRLHTQNEPGTLEWTLLSVVGEPDSIAMYEIYDGQSGSDNHDESPALAAVLAALADSVTSEPVIMNLVVDRYQTDTWPLESEANRQSDSEIGTLE</sequence>
<comment type="caution">
    <text evidence="2">The sequence shown here is derived from an EMBL/GenBank/DDBJ whole genome shotgun (WGS) entry which is preliminary data.</text>
</comment>
<dbReference type="AlphaFoldDB" id="A0A917BDR7"/>
<dbReference type="EMBL" id="BMGP01000006">
    <property type="protein sequence ID" value="GGF38016.1"/>
    <property type="molecule type" value="Genomic_DNA"/>
</dbReference>
<dbReference type="SUPFAM" id="SSF54909">
    <property type="entry name" value="Dimeric alpha+beta barrel"/>
    <property type="match status" value="1"/>
</dbReference>
<dbReference type="PROSITE" id="PS51725">
    <property type="entry name" value="ABM"/>
    <property type="match status" value="1"/>
</dbReference>
<dbReference type="Proteomes" id="UP000598775">
    <property type="component" value="Unassembled WGS sequence"/>
</dbReference>
<protein>
    <recommendedName>
        <fullName evidence="1">ABM domain-containing protein</fullName>
    </recommendedName>
</protein>
<feature type="domain" description="ABM" evidence="1">
    <location>
        <begin position="4"/>
        <end position="95"/>
    </location>
</feature>
<accession>A0A917BDR7</accession>
<evidence type="ECO:0000259" key="1">
    <source>
        <dbReference type="PROSITE" id="PS51725"/>
    </source>
</evidence>
<reference evidence="2 3" key="1">
    <citation type="journal article" date="2014" name="Int. J. Syst. Evol. Microbiol.">
        <title>Complete genome sequence of Corynebacterium casei LMG S-19264T (=DSM 44701T), isolated from a smear-ripened cheese.</title>
        <authorList>
            <consortium name="US DOE Joint Genome Institute (JGI-PGF)"/>
            <person name="Walter F."/>
            <person name="Albersmeier A."/>
            <person name="Kalinowski J."/>
            <person name="Ruckert C."/>
        </authorList>
    </citation>
    <scope>NUCLEOTIDE SEQUENCE [LARGE SCALE GENOMIC DNA]</scope>
    <source>
        <strain evidence="2 3">CGMCC 1.12976</strain>
    </source>
</reference>
<proteinExistence type="predicted"/>
<gene>
    <name evidence="2" type="ORF">GCM10011399_33750</name>
</gene>
<keyword evidence="3" id="KW-1185">Reference proteome</keyword>
<dbReference type="InterPro" id="IPR011008">
    <property type="entry name" value="Dimeric_a/b-barrel"/>
</dbReference>
<organism evidence="2 3">
    <name type="scientific">Subtercola lobariae</name>
    <dbReference type="NCBI Taxonomy" id="1588641"/>
    <lineage>
        <taxon>Bacteria</taxon>
        <taxon>Bacillati</taxon>
        <taxon>Actinomycetota</taxon>
        <taxon>Actinomycetes</taxon>
        <taxon>Micrococcales</taxon>
        <taxon>Microbacteriaceae</taxon>
        <taxon>Subtercola</taxon>
    </lineage>
</organism>
<dbReference type="InterPro" id="IPR007138">
    <property type="entry name" value="ABM_dom"/>
</dbReference>
<dbReference type="Gene3D" id="3.30.70.100">
    <property type="match status" value="1"/>
</dbReference>
<dbReference type="Pfam" id="PF03992">
    <property type="entry name" value="ABM"/>
    <property type="match status" value="1"/>
</dbReference>
<evidence type="ECO:0000313" key="3">
    <source>
        <dbReference type="Proteomes" id="UP000598775"/>
    </source>
</evidence>
<dbReference type="RefSeq" id="WP_188680373.1">
    <property type="nucleotide sequence ID" value="NZ_BMGP01000006.1"/>
</dbReference>